<protein>
    <submittedName>
        <fullName evidence="1">ATP-grasp fold amidoligase family protein</fullName>
    </submittedName>
</protein>
<name>A0ABQ6Q2B3_9BACT</name>
<dbReference type="RefSeq" id="WP_338229141.1">
    <property type="nucleotide sequence ID" value="NZ_BTPE01000008.1"/>
</dbReference>
<evidence type="ECO:0000313" key="2">
    <source>
        <dbReference type="Proteomes" id="UP001307705"/>
    </source>
</evidence>
<proteinExistence type="predicted"/>
<dbReference type="Pfam" id="PF14305">
    <property type="entry name" value="ATPgrasp_TupA"/>
    <property type="match status" value="1"/>
</dbReference>
<dbReference type="EMBL" id="BTPE01000008">
    <property type="protein sequence ID" value="GMQ34318.1"/>
    <property type="molecule type" value="Genomic_DNA"/>
</dbReference>
<dbReference type="InterPro" id="IPR029465">
    <property type="entry name" value="ATPgrasp_TupA"/>
</dbReference>
<reference evidence="1 2" key="1">
    <citation type="submission" date="2023-08" db="EMBL/GenBank/DDBJ databases">
        <title>Draft genome sequence of Algoriphagus taiwanensis.</title>
        <authorList>
            <person name="Takatani N."/>
            <person name="Hosokawa M."/>
            <person name="Sawabe T."/>
        </authorList>
    </citation>
    <scope>NUCLEOTIDE SEQUENCE [LARGE SCALE GENOMIC DNA]</scope>
    <source>
        <strain evidence="1 2">JCM 19755</strain>
    </source>
</reference>
<keyword evidence="2" id="KW-1185">Reference proteome</keyword>
<dbReference type="Proteomes" id="UP001307705">
    <property type="component" value="Unassembled WGS sequence"/>
</dbReference>
<gene>
    <name evidence="1" type="ORF">Ataiwa_25900</name>
</gene>
<accession>A0ABQ6Q2B3</accession>
<comment type="caution">
    <text evidence="1">The sequence shown here is derived from an EMBL/GenBank/DDBJ whole genome shotgun (WGS) entry which is preliminary data.</text>
</comment>
<evidence type="ECO:0000313" key="1">
    <source>
        <dbReference type="EMBL" id="GMQ34318.1"/>
    </source>
</evidence>
<organism evidence="1 2">
    <name type="scientific">Algoriphagus taiwanensis</name>
    <dbReference type="NCBI Taxonomy" id="1445656"/>
    <lineage>
        <taxon>Bacteria</taxon>
        <taxon>Pseudomonadati</taxon>
        <taxon>Bacteroidota</taxon>
        <taxon>Cytophagia</taxon>
        <taxon>Cytophagales</taxon>
        <taxon>Cyclobacteriaceae</taxon>
        <taxon>Algoriphagus</taxon>
    </lineage>
</organism>
<sequence length="320" mass="37872">MRFTGNLGKIKDLAYHYKEKVQGFPVLHRYFQRYNQYPLKLWYPETNNEHIVHKMVFDRNPLLVLTSDKVKVRDYVRQVLGHQQAEEILIPAFHISRTGRDFPDSIWKEEFFMKANHGSGMNLLVQPGDDRQQVYKLAQEWLSVSYGQEYHSWAYRDIPRRIICEKVIRDRQGKIPMDIKLYCFHGKVKMVLFYKDRFETPCRIFSDQFLNPIPGVQTNMDMMDQVPQYPAFPKMLTIAEKLAKPFTYARIDLYSVEDKVFFGEITHYTGAGIEKLDSYEIDLALGLLWKKENIHKNLSECREEIQSTKTRNIPASPQLF</sequence>